<dbReference type="RefSeq" id="WP_092512246.1">
    <property type="nucleotide sequence ID" value="NZ_CAWNQB010000001.1"/>
</dbReference>
<dbReference type="STRING" id="351675.SAMN05421680_11621"/>
<reference evidence="2" key="1">
    <citation type="submission" date="2016-10" db="EMBL/GenBank/DDBJ databases">
        <authorList>
            <person name="de Groot N.N."/>
        </authorList>
    </citation>
    <scope>NUCLEOTIDE SEQUENCE [LARGE SCALE GENOMIC DNA]</scope>
    <source>
        <strain evidence="2">DSM 17908</strain>
    </source>
</reference>
<gene>
    <name evidence="2" type="ORF">SAMN05421680_11621</name>
    <name evidence="1" type="ORF">Xmau_00306</name>
</gene>
<evidence type="ECO:0000313" key="1">
    <source>
        <dbReference type="EMBL" id="PHM45915.1"/>
    </source>
</evidence>
<evidence type="ECO:0000313" key="3">
    <source>
        <dbReference type="Proteomes" id="UP000198919"/>
    </source>
</evidence>
<reference evidence="3" key="2">
    <citation type="submission" date="2016-10" db="EMBL/GenBank/DDBJ databases">
        <authorList>
            <person name="Varghese N."/>
            <person name="Submissions S."/>
        </authorList>
    </citation>
    <scope>NUCLEOTIDE SEQUENCE [LARGE SCALE GENOMIC DNA]</scope>
    <source>
        <strain evidence="3">DSM 17908</strain>
    </source>
</reference>
<evidence type="ECO:0000313" key="4">
    <source>
        <dbReference type="Proteomes" id="UP000224607"/>
    </source>
</evidence>
<name>A0A1I3U8X7_9GAMM</name>
<dbReference type="AlphaFoldDB" id="A0A1I3U8X7"/>
<proteinExistence type="predicted"/>
<dbReference type="OrthoDB" id="2231510at2"/>
<protein>
    <submittedName>
        <fullName evidence="1">Phage-like protein</fullName>
    </submittedName>
</protein>
<reference evidence="1 4" key="3">
    <citation type="journal article" date="2017" name="Nat. Microbiol.">
        <title>Natural product diversity associated with the nematode symbionts Photorhabdus and Xenorhabdus.</title>
        <authorList>
            <person name="Tobias N.J."/>
            <person name="Wolff H."/>
            <person name="Djahanschiri B."/>
            <person name="Grundmann F."/>
            <person name="Kronenwerth M."/>
            <person name="Shi Y.M."/>
            <person name="Simonyi S."/>
            <person name="Grun P."/>
            <person name="Shapiro-Ilan D."/>
            <person name="Pidot S.J."/>
            <person name="Stinear T.P."/>
            <person name="Ebersberger I."/>
            <person name="Bode H.B."/>
        </authorList>
    </citation>
    <scope>NUCLEOTIDE SEQUENCE [LARGE SCALE GENOMIC DNA]</scope>
    <source>
        <strain evidence="1 4">DSM 17908</strain>
    </source>
</reference>
<organism evidence="2 3">
    <name type="scientific">Xenorhabdus mauleonii</name>
    <dbReference type="NCBI Taxonomy" id="351675"/>
    <lineage>
        <taxon>Bacteria</taxon>
        <taxon>Pseudomonadati</taxon>
        <taxon>Pseudomonadota</taxon>
        <taxon>Gammaproteobacteria</taxon>
        <taxon>Enterobacterales</taxon>
        <taxon>Morganellaceae</taxon>
        <taxon>Xenorhabdus</taxon>
    </lineage>
</organism>
<keyword evidence="4" id="KW-1185">Reference proteome</keyword>
<dbReference type="Proteomes" id="UP000198919">
    <property type="component" value="Unassembled WGS sequence"/>
</dbReference>
<accession>A0A1I3U8X7</accession>
<dbReference type="EMBL" id="FORG01000016">
    <property type="protein sequence ID" value="SFJ78306.1"/>
    <property type="molecule type" value="Genomic_DNA"/>
</dbReference>
<dbReference type="Proteomes" id="UP000224607">
    <property type="component" value="Unassembled WGS sequence"/>
</dbReference>
<sequence>MKNTLEDLNNHLFAQLERLSDEDISGEELEMEIRRGKAISGVAVQIVNNGKLALEAQRAFGSGEIPATPKFLEARK</sequence>
<dbReference type="EMBL" id="NITY01000001">
    <property type="protein sequence ID" value="PHM45915.1"/>
    <property type="molecule type" value="Genomic_DNA"/>
</dbReference>
<evidence type="ECO:0000313" key="2">
    <source>
        <dbReference type="EMBL" id="SFJ78306.1"/>
    </source>
</evidence>